<evidence type="ECO:0000313" key="1">
    <source>
        <dbReference type="EMBL" id="EOB12064.1"/>
    </source>
</evidence>
<evidence type="ECO:0000313" key="2">
    <source>
        <dbReference type="Proteomes" id="UP000016927"/>
    </source>
</evidence>
<dbReference type="VEuPathDB" id="MicrosporidiaDB:NBO_567g0001"/>
<proteinExistence type="predicted"/>
<dbReference type="AlphaFoldDB" id="R0M208"/>
<dbReference type="EMBL" id="KB909474">
    <property type="protein sequence ID" value="EOB12064.1"/>
    <property type="molecule type" value="Genomic_DNA"/>
</dbReference>
<organism evidence="1 2">
    <name type="scientific">Nosema bombycis (strain CQ1 / CVCC 102059)</name>
    <name type="common">Microsporidian parasite</name>
    <name type="synonym">Pebrine of silkworm</name>
    <dbReference type="NCBI Taxonomy" id="578461"/>
    <lineage>
        <taxon>Eukaryota</taxon>
        <taxon>Fungi</taxon>
        <taxon>Fungi incertae sedis</taxon>
        <taxon>Microsporidia</taxon>
        <taxon>Nosematidae</taxon>
        <taxon>Nosema</taxon>
    </lineage>
</organism>
<sequence length="601" mass="71285">MFKLIIDKQIHTLKYYDQNWKKINSLLNSKDTCEKNALVSDKILWNINLPKPFYLNIYYPTNEDCNFKIEFNDLKNDVLYHVYIQNTTINNIKFIKGSIRTKEKAIMKSSFDPINQNNNNFTVSDTDGNLDLLNTSVKYCYLVEQIVNQSKILKENLQEILFEIKDFEKVYNDLSITYAIEEEGNVYSRTMYKLINHIFYNLSRLYFIESIKDDLLKFEELEKLLETIYFEISEKITLLKKKIANNKDMIVIADLEQKFIPGFKKRMRDFPKFKSLYSAIQSLENIITSSKKVESSIQSTKIIKSIELNNMENFYKFYSPLIKNSFELISKKYMENKIFKAFEDEYYYIIHNNFDQLESDSYDFVFFKYMILALKRYENNPRHLKFIFFFEYFLSMKVSTIIVKLEKEKTFYEKILLKLDTYTDQKFIVYIKSILDNIKTCSKAWKDINKVASASKTIKEKTMLDLIKESKDNAKLPYDAKLNYKTPVLSNINECIEEIDENTFYGTTKDEILEFLRHKNTVNSSKIPKILNLESNELVLFDEKEVVLPSDEIFESLPIKSFGEINEQNRVNEQVATMITNLEPHKQESSSLLNFPLRIIE</sequence>
<name>R0M208_NOSB1</name>
<keyword evidence="2" id="KW-1185">Reference proteome</keyword>
<protein>
    <submittedName>
        <fullName evidence="1">Uncharacterized protein</fullName>
    </submittedName>
</protein>
<accession>R0M208</accession>
<dbReference type="HOGENOM" id="CLU_454226_0_0_1"/>
<gene>
    <name evidence="1" type="ORF">NBO_567g0001</name>
</gene>
<dbReference type="Proteomes" id="UP000016927">
    <property type="component" value="Unassembled WGS sequence"/>
</dbReference>
<reference evidence="1 2" key="1">
    <citation type="journal article" date="2013" name="BMC Genomics">
        <title>Comparative genomics of parasitic silkworm microsporidia reveal an association between genome expansion and host adaptation.</title>
        <authorList>
            <person name="Pan G."/>
            <person name="Xu J."/>
            <person name="Li T."/>
            <person name="Xia Q."/>
            <person name="Liu S.L."/>
            <person name="Zhang G."/>
            <person name="Li S."/>
            <person name="Li C."/>
            <person name="Liu H."/>
            <person name="Yang L."/>
            <person name="Liu T."/>
            <person name="Zhang X."/>
            <person name="Wu Z."/>
            <person name="Fan W."/>
            <person name="Dang X."/>
            <person name="Xiang H."/>
            <person name="Tao M."/>
            <person name="Li Y."/>
            <person name="Hu J."/>
            <person name="Li Z."/>
            <person name="Lin L."/>
            <person name="Luo J."/>
            <person name="Geng L."/>
            <person name="Wang L."/>
            <person name="Long M."/>
            <person name="Wan Y."/>
            <person name="He N."/>
            <person name="Zhang Z."/>
            <person name="Lu C."/>
            <person name="Keeling P.J."/>
            <person name="Wang J."/>
            <person name="Xiang Z."/>
            <person name="Zhou Z."/>
        </authorList>
    </citation>
    <scope>NUCLEOTIDE SEQUENCE [LARGE SCALE GENOMIC DNA]</scope>
    <source>
        <strain evidence="2">CQ1 / CVCC 102059</strain>
    </source>
</reference>